<keyword evidence="4 6" id="KW-0732">Signal</keyword>
<evidence type="ECO:0000313" key="8">
    <source>
        <dbReference type="Proteomes" id="UP000494040"/>
    </source>
</evidence>
<evidence type="ECO:0000313" key="7">
    <source>
        <dbReference type="EnsemblMetazoa" id="XP_014243821.1"/>
    </source>
</evidence>
<dbReference type="GeneID" id="106663476"/>
<dbReference type="OMA" id="NSAKACT"/>
<keyword evidence="5" id="KW-0325">Glycoprotein</keyword>
<name>A0A8I6RIA1_CIMLE</name>
<dbReference type="OrthoDB" id="958254at2759"/>
<feature type="signal peptide" evidence="6">
    <location>
        <begin position="1"/>
        <end position="16"/>
    </location>
</feature>
<sequence>MYSLMLLFVLATSAFAQHQKVMVEVFYESLCPDSKTFVTEQLAPTWKNTELQSYLNVSLVPYGKSKTSGVSPNFTFECHHGAGECLGNKYHACAIKKVGDLTKVVPYVSCFMLNSPSGTTNFTEVNKKCGKEAGLTDEVVNTLEQCSNSTDGSMFLEEFGNMTMKFENPLTSVPTVRVDGTKITELNNLKGKVCEKLAKQNLATCTSKSDAPVHSAMSAIILVFAVVLTRL</sequence>
<feature type="chain" id="PRO_5035173453" description="Gamma-interferon inducible lysosomal thiol reductase" evidence="6">
    <location>
        <begin position="17"/>
        <end position="231"/>
    </location>
</feature>
<dbReference type="Proteomes" id="UP000494040">
    <property type="component" value="Unassembled WGS sequence"/>
</dbReference>
<dbReference type="RefSeq" id="XP_014243821.1">
    <property type="nucleotide sequence ID" value="XM_014388335.2"/>
</dbReference>
<evidence type="ECO:0000256" key="4">
    <source>
        <dbReference type="ARBA" id="ARBA00022729"/>
    </source>
</evidence>
<dbReference type="PANTHER" id="PTHR13234">
    <property type="entry name" value="GAMMA-INTERFERON INDUCIBLE LYSOSOMAL THIOL REDUCTASE GILT"/>
    <property type="match status" value="1"/>
</dbReference>
<evidence type="ECO:0008006" key="9">
    <source>
        <dbReference type="Google" id="ProtNLM"/>
    </source>
</evidence>
<evidence type="ECO:0000256" key="3">
    <source>
        <dbReference type="ARBA" id="ARBA00022525"/>
    </source>
</evidence>
<protein>
    <recommendedName>
        <fullName evidence="9">Gamma-interferon inducible lysosomal thiol reductase</fullName>
    </recommendedName>
</protein>
<organism evidence="7 8">
    <name type="scientific">Cimex lectularius</name>
    <name type="common">Bed bug</name>
    <name type="synonym">Acanthia lectularia</name>
    <dbReference type="NCBI Taxonomy" id="79782"/>
    <lineage>
        <taxon>Eukaryota</taxon>
        <taxon>Metazoa</taxon>
        <taxon>Ecdysozoa</taxon>
        <taxon>Arthropoda</taxon>
        <taxon>Hexapoda</taxon>
        <taxon>Insecta</taxon>
        <taxon>Pterygota</taxon>
        <taxon>Neoptera</taxon>
        <taxon>Paraneoptera</taxon>
        <taxon>Hemiptera</taxon>
        <taxon>Heteroptera</taxon>
        <taxon>Panheteroptera</taxon>
        <taxon>Cimicomorpha</taxon>
        <taxon>Cimicidae</taxon>
        <taxon>Cimex</taxon>
    </lineage>
</organism>
<evidence type="ECO:0000256" key="1">
    <source>
        <dbReference type="ARBA" id="ARBA00004613"/>
    </source>
</evidence>
<evidence type="ECO:0000256" key="5">
    <source>
        <dbReference type="ARBA" id="ARBA00023180"/>
    </source>
</evidence>
<evidence type="ECO:0000256" key="2">
    <source>
        <dbReference type="ARBA" id="ARBA00005679"/>
    </source>
</evidence>
<dbReference type="Pfam" id="PF03227">
    <property type="entry name" value="GILT"/>
    <property type="match status" value="1"/>
</dbReference>
<proteinExistence type="inferred from homology"/>
<dbReference type="AlphaFoldDB" id="A0A8I6RIA1"/>
<reference evidence="7" key="1">
    <citation type="submission" date="2022-01" db="UniProtKB">
        <authorList>
            <consortium name="EnsemblMetazoa"/>
        </authorList>
    </citation>
    <scope>IDENTIFICATION</scope>
</reference>
<keyword evidence="8" id="KW-1185">Reference proteome</keyword>
<dbReference type="KEGG" id="clec:106663476"/>
<dbReference type="EnsemblMetazoa" id="XM_014388335.2">
    <property type="protein sequence ID" value="XP_014243821.1"/>
    <property type="gene ID" value="LOC106663476"/>
</dbReference>
<dbReference type="GO" id="GO:0005576">
    <property type="term" value="C:extracellular region"/>
    <property type="evidence" value="ECO:0007669"/>
    <property type="project" value="UniProtKB-SubCell"/>
</dbReference>
<accession>A0A8I6RIA1</accession>
<dbReference type="PANTHER" id="PTHR13234:SF8">
    <property type="entry name" value="GAMMA-INTERFERON-INDUCIBLE LYSOSOMAL THIOL REDUCTASE"/>
    <property type="match status" value="1"/>
</dbReference>
<dbReference type="GO" id="GO:0016671">
    <property type="term" value="F:oxidoreductase activity, acting on a sulfur group of donors, disulfide as acceptor"/>
    <property type="evidence" value="ECO:0007669"/>
    <property type="project" value="InterPro"/>
</dbReference>
<comment type="similarity">
    <text evidence="2">Belongs to the GILT family.</text>
</comment>
<keyword evidence="3" id="KW-0964">Secreted</keyword>
<dbReference type="InterPro" id="IPR004911">
    <property type="entry name" value="Interferon-induced_GILT"/>
</dbReference>
<comment type="subcellular location">
    <subcellularLocation>
        <location evidence="1">Secreted</location>
    </subcellularLocation>
</comment>
<evidence type="ECO:0000256" key="6">
    <source>
        <dbReference type="SAM" id="SignalP"/>
    </source>
</evidence>